<keyword evidence="2" id="KW-1185">Reference proteome</keyword>
<dbReference type="Proteomes" id="UP001165960">
    <property type="component" value="Unassembled WGS sequence"/>
</dbReference>
<dbReference type="EMBL" id="QTSX02000754">
    <property type="protein sequence ID" value="KAJ9085606.1"/>
    <property type="molecule type" value="Genomic_DNA"/>
</dbReference>
<gene>
    <name evidence="1" type="ORF">DSO57_1012404</name>
</gene>
<proteinExistence type="predicted"/>
<organism evidence="1 2">
    <name type="scientific">Entomophthora muscae</name>
    <dbReference type="NCBI Taxonomy" id="34485"/>
    <lineage>
        <taxon>Eukaryota</taxon>
        <taxon>Fungi</taxon>
        <taxon>Fungi incertae sedis</taxon>
        <taxon>Zoopagomycota</taxon>
        <taxon>Entomophthoromycotina</taxon>
        <taxon>Entomophthoromycetes</taxon>
        <taxon>Entomophthorales</taxon>
        <taxon>Entomophthoraceae</taxon>
        <taxon>Entomophthora</taxon>
    </lineage>
</organism>
<comment type="caution">
    <text evidence="1">The sequence shown here is derived from an EMBL/GenBank/DDBJ whole genome shotgun (WGS) entry which is preliminary data.</text>
</comment>
<reference evidence="1" key="1">
    <citation type="submission" date="2022-04" db="EMBL/GenBank/DDBJ databases">
        <title>Genome of the entomopathogenic fungus Entomophthora muscae.</title>
        <authorList>
            <person name="Elya C."/>
            <person name="Lovett B.R."/>
            <person name="Lee E."/>
            <person name="Macias A.M."/>
            <person name="Hajek A.E."/>
            <person name="De Bivort B.L."/>
            <person name="Kasson M.T."/>
            <person name="De Fine Licht H.H."/>
            <person name="Stajich J.E."/>
        </authorList>
    </citation>
    <scope>NUCLEOTIDE SEQUENCE</scope>
    <source>
        <strain evidence="1">Berkeley</strain>
    </source>
</reference>
<evidence type="ECO:0000313" key="1">
    <source>
        <dbReference type="EMBL" id="KAJ9085606.1"/>
    </source>
</evidence>
<evidence type="ECO:0000313" key="2">
    <source>
        <dbReference type="Proteomes" id="UP001165960"/>
    </source>
</evidence>
<sequence>MKKVTCRQFECWLFLFGKSISEDMEFCLNYTRVEDKLMTTGNNKNTRHQTLLTLLEIKQGQCTIQCYIKKFLKLKTCT</sequence>
<name>A0ACC2UG36_9FUNG</name>
<protein>
    <submittedName>
        <fullName evidence="1">Uncharacterized protein</fullName>
    </submittedName>
</protein>
<accession>A0ACC2UG36</accession>